<organism evidence="1 2">
    <name type="scientific">Trichonephila clavipes</name>
    <name type="common">Golden silk orbweaver</name>
    <name type="synonym">Nephila clavipes</name>
    <dbReference type="NCBI Taxonomy" id="2585209"/>
    <lineage>
        <taxon>Eukaryota</taxon>
        <taxon>Metazoa</taxon>
        <taxon>Ecdysozoa</taxon>
        <taxon>Arthropoda</taxon>
        <taxon>Chelicerata</taxon>
        <taxon>Arachnida</taxon>
        <taxon>Araneae</taxon>
        <taxon>Araneomorphae</taxon>
        <taxon>Entelegynae</taxon>
        <taxon>Araneoidea</taxon>
        <taxon>Nephilidae</taxon>
        <taxon>Trichonephila</taxon>
    </lineage>
</organism>
<proteinExistence type="predicted"/>
<name>A0A8X6VXZ8_TRICX</name>
<reference evidence="1" key="1">
    <citation type="submission" date="2020-08" db="EMBL/GenBank/DDBJ databases">
        <title>Multicomponent nature underlies the extraordinary mechanical properties of spider dragline silk.</title>
        <authorList>
            <person name="Kono N."/>
            <person name="Nakamura H."/>
            <person name="Mori M."/>
            <person name="Yoshida Y."/>
            <person name="Ohtoshi R."/>
            <person name="Malay A.D."/>
            <person name="Moran D.A.P."/>
            <person name="Tomita M."/>
            <person name="Numata K."/>
            <person name="Arakawa K."/>
        </authorList>
    </citation>
    <scope>NUCLEOTIDE SEQUENCE</scope>
</reference>
<dbReference type="Proteomes" id="UP000887159">
    <property type="component" value="Unassembled WGS sequence"/>
</dbReference>
<dbReference type="EMBL" id="BMAU01021369">
    <property type="protein sequence ID" value="GFY24652.1"/>
    <property type="molecule type" value="Genomic_DNA"/>
</dbReference>
<evidence type="ECO:0000313" key="2">
    <source>
        <dbReference type="Proteomes" id="UP000887159"/>
    </source>
</evidence>
<gene>
    <name evidence="1" type="ORF">TNCV_1016981</name>
</gene>
<accession>A0A8X6VXZ8</accession>
<dbReference type="AlphaFoldDB" id="A0A8X6VXZ8"/>
<sequence>MAQEPILAMLRQSTLLNVDLWSGREKKKRKIGMARKRAENREGSLGFPGGLGPYWRNSLVIVFHNLVLIPISYQSGSFAKRKKGDNRLVPDPDYMVDASKLPNQAPGVSGESLQTCVAWRCPDGTQRLFCCPILAISGQSLASNGPVVDSRDLNLVFGLTEATHNK</sequence>
<evidence type="ECO:0000313" key="1">
    <source>
        <dbReference type="EMBL" id="GFY24652.1"/>
    </source>
</evidence>
<comment type="caution">
    <text evidence="1">The sequence shown here is derived from an EMBL/GenBank/DDBJ whole genome shotgun (WGS) entry which is preliminary data.</text>
</comment>
<keyword evidence="2" id="KW-1185">Reference proteome</keyword>
<protein>
    <submittedName>
        <fullName evidence="1">Uncharacterized protein</fullName>
    </submittedName>
</protein>